<dbReference type="SUPFAM" id="SSF56672">
    <property type="entry name" value="DNA/RNA polymerases"/>
    <property type="match status" value="1"/>
</dbReference>
<dbReference type="EMBL" id="LC155029">
    <property type="protein sequence ID" value="BAX24491.1"/>
    <property type="molecule type" value="Genomic_DNA"/>
</dbReference>
<evidence type="ECO:0000256" key="1">
    <source>
        <dbReference type="PROSITE-ProRule" id="PRU00042"/>
    </source>
</evidence>
<dbReference type="Pfam" id="PF00078">
    <property type="entry name" value="RVT_1"/>
    <property type="match status" value="1"/>
</dbReference>
<keyword evidence="4" id="KW-0548">Nucleotidyltransferase</keyword>
<feature type="domain" description="Reverse transcriptase" evidence="3">
    <location>
        <begin position="424"/>
        <end position="703"/>
    </location>
</feature>
<dbReference type="SMART" id="SM00355">
    <property type="entry name" value="ZnF_C2H2"/>
    <property type="match status" value="3"/>
</dbReference>
<dbReference type="PANTHER" id="PTHR19446">
    <property type="entry name" value="REVERSE TRANSCRIPTASES"/>
    <property type="match status" value="1"/>
</dbReference>
<keyword evidence="1" id="KW-0862">Zinc</keyword>
<dbReference type="GO" id="GO:0003964">
    <property type="term" value="F:RNA-directed DNA polymerase activity"/>
    <property type="evidence" value="ECO:0007669"/>
    <property type="project" value="UniProtKB-KW"/>
</dbReference>
<evidence type="ECO:0000259" key="2">
    <source>
        <dbReference type="PROSITE" id="PS50157"/>
    </source>
</evidence>
<dbReference type="PROSITE" id="PS50157">
    <property type="entry name" value="ZINC_FINGER_C2H2_2"/>
    <property type="match status" value="2"/>
</dbReference>
<dbReference type="InterPro" id="IPR043502">
    <property type="entry name" value="DNA/RNA_pol_sf"/>
</dbReference>
<dbReference type="PROSITE" id="PS50878">
    <property type="entry name" value="RT_POL"/>
    <property type="match status" value="1"/>
</dbReference>
<keyword evidence="1" id="KW-0479">Metal-binding</keyword>
<dbReference type="CDD" id="cd01650">
    <property type="entry name" value="RT_nLTR_like"/>
    <property type="match status" value="1"/>
</dbReference>
<keyword evidence="4" id="KW-0808">Transferase</keyword>
<reference evidence="4" key="1">
    <citation type="journal article" date="2016" name="PLoS ONE">
        <title>The Wide Distribution and Change of Target Specificity of R2 Non-LTR Retrotransposons in Animals.</title>
        <authorList>
            <person name="Kojima K.K."/>
            <person name="Seto Y."/>
            <person name="Fujiwara H."/>
        </authorList>
    </citation>
    <scope>NUCLEOTIDE SEQUENCE</scope>
</reference>
<feature type="domain" description="C2H2-type" evidence="2">
    <location>
        <begin position="101"/>
        <end position="129"/>
    </location>
</feature>
<sequence length="1119" mass="128351">MKMNSPLTRTIKNGWLKNKLTNHGSKGIGTATSPSGSPIARRNGYRILRKKLFTQDPKETNLIFMGHNKLQLPLAGKPKRKAHSAFHKTVQVYLALPATKYNCQICNLTWRTVTEISRHLLMKHKVKAPSFLCKKCRKTGKEYLSMTAHVTKCGKRICQAKQKVEQHKCNYCSKSFTSNRGLSIHCKKGHLQHFVKNKRIHRMCENKHTSRAKEEKTEKTQQKYNNLRRMSNDSTDPPDMAKQLLYRAAVERWETEKTHAQVSPLMNTRRAIRIALKRLMRVWKPKENLKKRACKTLTRRIKPKKSKKHEYWKMQQMYHRDRAGLAKLILEGEARDICPIPLTRLTTAFKEKWEKEDRFVSLGQFKSSCKAVNDIFASPISPEEVCKIRSKMKNKAATGLDGISKTCLMRGDPKGINLANLFTAILLNGYIPRALKKNRTTLLPKTQDKRKLSDTSQWRPITIGSTIQRLLSGVINDRLKEACEIHPRQRGFISSPGCAENLMLLRELIALSKRELKPLAVIFIDFAKAFDTVSHKHIKAVLQQRGVDKMIIDLISNSYEGRTTILKAKGSYSREIRLKMGVKQGDPLSPLLFNLAIDPLLCKLDKVGEGAIVDGIEITSLAFADDIVLLSNSWSGMRKNLKILEVFCELTGLTLNVMKCHGFFIDSMNRCLAINECPPWRLQQNDLHMIGSKEKEKYLGMEISPWLGIIEPNIQKMINIMLNNLTASLLKPSQKLELLRTYAVPKLTYMADNGMVTQTTLITTDRKIRMTIKKWFHLNHATTDGLLYTGCKSGGMGLVKLARVIPRIQVNRILGLCNSEDSCTRTMARKAHRPSEFRKIWKMGMGKGGETTIQGASDIRTPYWNTPKIHSDWRINELDKWKKMKTQGEGIEVFENDKISNSWLRHPTLSNFSERDYILALKLRTNTYPMKAILARGRMAKNKGTKCRLCGYIKKTTKHVLGSCIGTRPNRMQRHNKICALLAKAARQLGWETLTEHHLKMDNGKTLVPDLIMMKDTRAIVADVTICYETNQYSLRKAYEVKVKKYAPLELPIKERWPGIKDVRIHGFPLGTRGKWPSLNWRLLEELDMDKSKRRKFASLLSKRSLLYTIDILKWFSKN</sequence>
<evidence type="ECO:0000313" key="4">
    <source>
        <dbReference type="EMBL" id="BAX24491.1"/>
    </source>
</evidence>
<organism evidence="4">
    <name type="scientific">Beryx splendens</name>
    <name type="common">Splendid alfonsino</name>
    <dbReference type="NCBI Taxonomy" id="88663"/>
    <lineage>
        <taxon>Eukaryota</taxon>
        <taxon>Metazoa</taxon>
        <taxon>Chordata</taxon>
        <taxon>Craniata</taxon>
        <taxon>Vertebrata</taxon>
        <taxon>Euteleostomi</taxon>
        <taxon>Actinopterygii</taxon>
        <taxon>Neopterygii</taxon>
        <taxon>Teleostei</taxon>
        <taxon>Neoteleostei</taxon>
        <taxon>Acanthomorphata</taxon>
        <taxon>Berycimorphaceae</taxon>
        <taxon>Beryciformes</taxon>
        <taxon>Berycidae</taxon>
        <taxon>Beryx</taxon>
    </lineage>
</organism>
<dbReference type="InterPro" id="IPR000477">
    <property type="entry name" value="RT_dom"/>
</dbReference>
<feature type="domain" description="C2H2-type" evidence="2">
    <location>
        <begin position="167"/>
        <end position="190"/>
    </location>
</feature>
<dbReference type="GO" id="GO:0008270">
    <property type="term" value="F:zinc ion binding"/>
    <property type="evidence" value="ECO:0007669"/>
    <property type="project" value="UniProtKB-KW"/>
</dbReference>
<protein>
    <submittedName>
        <fullName evidence="4">Reverse transcriptase</fullName>
    </submittedName>
</protein>
<keyword evidence="4" id="KW-0695">RNA-directed DNA polymerase</keyword>
<proteinExistence type="predicted"/>
<dbReference type="InterPro" id="IPR013087">
    <property type="entry name" value="Znf_C2H2_type"/>
</dbReference>
<keyword evidence="1" id="KW-0863">Zinc-finger</keyword>
<gene>
    <name evidence="4" type="primary">rt</name>
</gene>
<accession>A0A1V1GZG3</accession>
<dbReference type="PROSITE" id="PS00028">
    <property type="entry name" value="ZINC_FINGER_C2H2_1"/>
    <property type="match status" value="2"/>
</dbReference>
<dbReference type="AlphaFoldDB" id="A0A1V1GZG3"/>
<evidence type="ECO:0000259" key="3">
    <source>
        <dbReference type="PROSITE" id="PS50878"/>
    </source>
</evidence>
<dbReference type="Gene3D" id="3.30.160.60">
    <property type="entry name" value="Classic Zinc Finger"/>
    <property type="match status" value="1"/>
</dbReference>
<name>A0A1V1GZG3_BERSP</name>